<evidence type="ECO:0000313" key="3">
    <source>
        <dbReference type="EMBL" id="MDR7341387.1"/>
    </source>
</evidence>
<comment type="caution">
    <text evidence="2">The sequence shown here is derived from an EMBL/GenBank/DDBJ whole genome shotgun (WGS) entry which is preliminary data.</text>
</comment>
<organism evidence="2 4">
    <name type="scientific">Glycomyces lechevalierae</name>
    <dbReference type="NCBI Taxonomy" id="256034"/>
    <lineage>
        <taxon>Bacteria</taxon>
        <taxon>Bacillati</taxon>
        <taxon>Actinomycetota</taxon>
        <taxon>Actinomycetes</taxon>
        <taxon>Glycomycetales</taxon>
        <taxon>Glycomycetaceae</taxon>
        <taxon>Glycomyces</taxon>
    </lineage>
</organism>
<reference evidence="3 5" key="2">
    <citation type="submission" date="2023-07" db="EMBL/GenBank/DDBJ databases">
        <title>Sequencing the genomes of 1000 actinobacteria strains.</title>
        <authorList>
            <person name="Klenk H.-P."/>
        </authorList>
    </citation>
    <scope>NUCLEOTIDE SEQUENCE [LARGE SCALE GENOMIC DNA]</scope>
    <source>
        <strain evidence="3 5">DSM 44724</strain>
    </source>
</reference>
<dbReference type="EMBL" id="JAPZVQ010000001">
    <property type="protein sequence ID" value="MDA1383623.1"/>
    <property type="molecule type" value="Genomic_DNA"/>
</dbReference>
<proteinExistence type="predicted"/>
<evidence type="ECO:0000313" key="4">
    <source>
        <dbReference type="Proteomes" id="UP001145799"/>
    </source>
</evidence>
<dbReference type="Proteomes" id="UP001145799">
    <property type="component" value="Unassembled WGS sequence"/>
</dbReference>
<evidence type="ECO:0000313" key="2">
    <source>
        <dbReference type="EMBL" id="MDA1383623.1"/>
    </source>
</evidence>
<evidence type="ECO:0000313" key="5">
    <source>
        <dbReference type="Proteomes" id="UP001183604"/>
    </source>
</evidence>
<dbReference type="EMBL" id="JAVDYD010000001">
    <property type="protein sequence ID" value="MDR7341387.1"/>
    <property type="molecule type" value="Genomic_DNA"/>
</dbReference>
<reference evidence="2" key="1">
    <citation type="submission" date="2022-12" db="EMBL/GenBank/DDBJ databases">
        <title>Gycomyces niveus sp.nov., a novel actinomycete isolated from soil in Shouguang.</title>
        <authorList>
            <person name="Yang X."/>
        </authorList>
    </citation>
    <scope>NUCLEOTIDE SEQUENCE</scope>
    <source>
        <strain evidence="2">DSM 44724</strain>
    </source>
</reference>
<keyword evidence="1" id="KW-1133">Transmembrane helix</keyword>
<dbReference type="AlphaFoldDB" id="A0A9X3T6Z0"/>
<dbReference type="Proteomes" id="UP001183604">
    <property type="component" value="Unassembled WGS sequence"/>
</dbReference>
<evidence type="ECO:0000256" key="1">
    <source>
        <dbReference type="SAM" id="Phobius"/>
    </source>
</evidence>
<feature type="transmembrane region" description="Helical" evidence="1">
    <location>
        <begin position="20"/>
        <end position="40"/>
    </location>
</feature>
<name>A0A9X3T6Z0_9ACTN</name>
<protein>
    <submittedName>
        <fullName evidence="3">Cytochrome bd-type quinol oxidase subunit 1</fullName>
    </submittedName>
</protein>
<dbReference type="RefSeq" id="WP_270119725.1">
    <property type="nucleotide sequence ID" value="NZ_BAAAOM010000001.1"/>
</dbReference>
<keyword evidence="1" id="KW-0472">Membrane</keyword>
<keyword evidence="5" id="KW-1185">Reference proteome</keyword>
<gene>
    <name evidence="3" type="ORF">J2S69_005106</name>
    <name evidence="2" type="ORF">O2L01_01405</name>
</gene>
<feature type="transmembrane region" description="Helical" evidence="1">
    <location>
        <begin position="46"/>
        <end position="67"/>
    </location>
</feature>
<accession>A0A9X3T6Z0</accession>
<keyword evidence="1" id="KW-0812">Transmembrane</keyword>
<sequence>MFLEEFKQSLLYAKLPTHWAVEAAVAAATFAVLAAAYLLLDASDRTFAVLSAIAAVWFGARIAIVAVRGRRPPMGPGRID</sequence>